<comment type="caution">
    <text evidence="1">The sequence shown here is derived from an EMBL/GenBank/DDBJ whole genome shotgun (WGS) entry which is preliminary data.</text>
</comment>
<protein>
    <submittedName>
        <fullName evidence="1">Uncharacterized protein</fullName>
    </submittedName>
</protein>
<dbReference type="EMBL" id="JABCKI010000224">
    <property type="protein sequence ID" value="KAG5651575.1"/>
    <property type="molecule type" value="Genomic_DNA"/>
</dbReference>
<sequence length="113" mass="12950">MADGPEAPHDHLFQGDDEGDELKHAKPKLYHIRASFICATYVGIGVYRFFTDEQLYDPAWQERRNGKMRGLSFGAYWLGSAGCHSDICYRLDDVQVVFTFELFLAFISHLSQL</sequence>
<name>A0A9P7GLM9_9AGAR</name>
<evidence type="ECO:0000313" key="1">
    <source>
        <dbReference type="EMBL" id="KAG5651575.1"/>
    </source>
</evidence>
<dbReference type="Proteomes" id="UP000717328">
    <property type="component" value="Unassembled WGS sequence"/>
</dbReference>
<proteinExistence type="predicted"/>
<gene>
    <name evidence="1" type="ORF">H0H81_008158</name>
</gene>
<organism evidence="1 2">
    <name type="scientific">Sphagnurus paluster</name>
    <dbReference type="NCBI Taxonomy" id="117069"/>
    <lineage>
        <taxon>Eukaryota</taxon>
        <taxon>Fungi</taxon>
        <taxon>Dikarya</taxon>
        <taxon>Basidiomycota</taxon>
        <taxon>Agaricomycotina</taxon>
        <taxon>Agaricomycetes</taxon>
        <taxon>Agaricomycetidae</taxon>
        <taxon>Agaricales</taxon>
        <taxon>Tricholomatineae</taxon>
        <taxon>Lyophyllaceae</taxon>
        <taxon>Sphagnurus</taxon>
    </lineage>
</organism>
<evidence type="ECO:0000313" key="2">
    <source>
        <dbReference type="Proteomes" id="UP000717328"/>
    </source>
</evidence>
<keyword evidence="2" id="KW-1185">Reference proteome</keyword>
<reference evidence="1" key="1">
    <citation type="submission" date="2021-02" db="EMBL/GenBank/DDBJ databases">
        <authorList>
            <person name="Nieuwenhuis M."/>
            <person name="Van De Peppel L.J.J."/>
        </authorList>
    </citation>
    <scope>NUCLEOTIDE SEQUENCE</scope>
    <source>
        <strain evidence="1">D49</strain>
    </source>
</reference>
<reference evidence="1" key="2">
    <citation type="submission" date="2021-10" db="EMBL/GenBank/DDBJ databases">
        <title>Phylogenomics reveals ancestral predisposition of the termite-cultivated fungus Termitomyces towards a domesticated lifestyle.</title>
        <authorList>
            <person name="Auxier B."/>
            <person name="Grum-Grzhimaylo A."/>
            <person name="Cardenas M.E."/>
            <person name="Lodge J.D."/>
            <person name="Laessoe T."/>
            <person name="Pedersen O."/>
            <person name="Smith M.E."/>
            <person name="Kuyper T.W."/>
            <person name="Franco-Molano E.A."/>
            <person name="Baroni T.J."/>
            <person name="Aanen D.K."/>
        </authorList>
    </citation>
    <scope>NUCLEOTIDE SEQUENCE</scope>
    <source>
        <strain evidence="1">D49</strain>
    </source>
</reference>
<accession>A0A9P7GLM9</accession>
<dbReference type="AlphaFoldDB" id="A0A9P7GLM9"/>